<organism evidence="2 3">
    <name type="scientific">Gossypium barbadense</name>
    <name type="common">Sea Island cotton</name>
    <name type="synonym">Hibiscus barbadensis</name>
    <dbReference type="NCBI Taxonomy" id="3634"/>
    <lineage>
        <taxon>Eukaryota</taxon>
        <taxon>Viridiplantae</taxon>
        <taxon>Streptophyta</taxon>
        <taxon>Embryophyta</taxon>
        <taxon>Tracheophyta</taxon>
        <taxon>Spermatophyta</taxon>
        <taxon>Magnoliopsida</taxon>
        <taxon>eudicotyledons</taxon>
        <taxon>Gunneridae</taxon>
        <taxon>Pentapetalae</taxon>
        <taxon>rosids</taxon>
        <taxon>malvids</taxon>
        <taxon>Malvales</taxon>
        <taxon>Malvaceae</taxon>
        <taxon>Malvoideae</taxon>
        <taxon>Gossypium</taxon>
    </lineage>
</organism>
<dbReference type="Proteomes" id="UP000239757">
    <property type="component" value="Unassembled WGS sequence"/>
</dbReference>
<feature type="region of interest" description="Disordered" evidence="1">
    <location>
        <begin position="1"/>
        <end position="23"/>
    </location>
</feature>
<sequence>MGHGLTDRSELNPAEKNKIRDDPPYTLALKVESNLIEKESMKFNVLSKKVIAQCSYKGGSEVLAIKEKITREVNSTNGMLQGTLQSNGVEKKTKEQEEVSTLMTDE</sequence>
<gene>
    <name evidence="2" type="ORF">GOBAR_AA15470</name>
</gene>
<dbReference type="AlphaFoldDB" id="A0A2P5XPC3"/>
<dbReference type="EMBL" id="KZ664496">
    <property type="protein sequence ID" value="PPS05187.1"/>
    <property type="molecule type" value="Genomic_DNA"/>
</dbReference>
<evidence type="ECO:0000256" key="1">
    <source>
        <dbReference type="SAM" id="MobiDB-lite"/>
    </source>
</evidence>
<dbReference type="OrthoDB" id="999041at2759"/>
<proteinExistence type="predicted"/>
<accession>A0A2P5XPC3</accession>
<reference evidence="2 3" key="1">
    <citation type="submission" date="2015-01" db="EMBL/GenBank/DDBJ databases">
        <title>Genome of allotetraploid Gossypium barbadense reveals genomic plasticity and fiber elongation in cotton evolution.</title>
        <authorList>
            <person name="Chen X."/>
            <person name="Liu X."/>
            <person name="Zhao B."/>
            <person name="Zheng H."/>
            <person name="Hu Y."/>
            <person name="Lu G."/>
            <person name="Yang C."/>
            <person name="Chen J."/>
            <person name="Shan C."/>
            <person name="Zhang L."/>
            <person name="Zhou Y."/>
            <person name="Wang L."/>
            <person name="Guo W."/>
            <person name="Bai Y."/>
            <person name="Ruan J."/>
            <person name="Shangguan X."/>
            <person name="Mao Y."/>
            <person name="Jiang J."/>
            <person name="Zhu Y."/>
            <person name="Lei J."/>
            <person name="Kang H."/>
            <person name="Chen S."/>
            <person name="He X."/>
            <person name="Wang R."/>
            <person name="Wang Y."/>
            <person name="Chen J."/>
            <person name="Wang L."/>
            <person name="Yu S."/>
            <person name="Wang B."/>
            <person name="Wei J."/>
            <person name="Song S."/>
            <person name="Lu X."/>
            <person name="Gao Z."/>
            <person name="Gu W."/>
            <person name="Deng X."/>
            <person name="Ma D."/>
            <person name="Wang S."/>
            <person name="Liang W."/>
            <person name="Fang L."/>
            <person name="Cai C."/>
            <person name="Zhu X."/>
            <person name="Zhou B."/>
            <person name="Zhang Y."/>
            <person name="Chen Z."/>
            <person name="Xu S."/>
            <person name="Zhu R."/>
            <person name="Wang S."/>
            <person name="Zhang T."/>
            <person name="Zhao G."/>
        </authorList>
    </citation>
    <scope>NUCLEOTIDE SEQUENCE [LARGE SCALE GENOMIC DNA]</scope>
    <source>
        <strain evidence="3">cv. Xinhai21</strain>
        <tissue evidence="2">Leaf</tissue>
    </source>
</reference>
<evidence type="ECO:0000313" key="3">
    <source>
        <dbReference type="Proteomes" id="UP000239757"/>
    </source>
</evidence>
<protein>
    <submittedName>
        <fullName evidence="2">Uncharacterized protein</fullName>
    </submittedName>
</protein>
<evidence type="ECO:0000313" key="2">
    <source>
        <dbReference type="EMBL" id="PPS05187.1"/>
    </source>
</evidence>
<name>A0A2P5XPC3_GOSBA</name>